<dbReference type="InterPro" id="IPR043128">
    <property type="entry name" value="Rev_trsase/Diguanyl_cyclase"/>
</dbReference>
<feature type="transmembrane region" description="Helical" evidence="1">
    <location>
        <begin position="33"/>
        <end position="50"/>
    </location>
</feature>
<dbReference type="AlphaFoldDB" id="A0A6J6N929"/>
<evidence type="ECO:0000256" key="1">
    <source>
        <dbReference type="SAM" id="Phobius"/>
    </source>
</evidence>
<gene>
    <name evidence="3" type="ORF">UFOPK2359_00704</name>
    <name evidence="4" type="ORF">UFOPK3167_00783</name>
</gene>
<keyword evidence="1" id="KW-0472">Membrane</keyword>
<keyword evidence="1" id="KW-1133">Transmembrane helix</keyword>
<evidence type="ECO:0000313" key="4">
    <source>
        <dbReference type="EMBL" id="CAB4828449.1"/>
    </source>
</evidence>
<dbReference type="EMBL" id="CAEZXG010000036">
    <property type="protein sequence ID" value="CAB4681113.1"/>
    <property type="molecule type" value="Genomic_DNA"/>
</dbReference>
<accession>A0A6J6N929</accession>
<sequence>MRTGIIRAIGPLLLFIHIGLNLTSDLKGVVSELFLYNAIVLCAIISTLSAPKISDPFAQPLIAIALFLWLTGSLLSSLSTFKIISISTQMLSNSAYLLFYPPAIIGISRLISPSRKLSLLEIFDASIFGLGLSSLGTALVLKPLLPHLGGDLQGSFFAVSYPIADLILASITLSLVASQGFSKSGVILTAGIFTFAATDFLYLAFTMQGTYNFGGIMDDGWLVGLLLISDSLWHHKGDATVDHGINPILIALSIFLSATLLAAIALKPGYFPNFVLLPAIITLLLAFIRMTIALRAAKNIGHERILARTDELTGLPNRRRLISEIENFVAKDGALLLLDLDGFKPVNDAHGHETGDQVLQQVALRFSRALPSTALLARLGGDEFGILYEGSNESAMEIALALRATLSYPFRINSDEILIGVSIGVAANNGQTDLLKRADLAMYRAKREGLGVCRL</sequence>
<dbReference type="PANTHER" id="PTHR46663:SF2">
    <property type="entry name" value="GGDEF DOMAIN-CONTAINING PROTEIN"/>
    <property type="match status" value="1"/>
</dbReference>
<feature type="transmembrane region" description="Helical" evidence="1">
    <location>
        <begin position="245"/>
        <end position="264"/>
    </location>
</feature>
<evidence type="ECO:0000259" key="2">
    <source>
        <dbReference type="PROSITE" id="PS50887"/>
    </source>
</evidence>
<dbReference type="NCBIfam" id="TIGR00254">
    <property type="entry name" value="GGDEF"/>
    <property type="match status" value="1"/>
</dbReference>
<name>A0A6J6N929_9ZZZZ</name>
<dbReference type="Gene3D" id="3.30.70.270">
    <property type="match status" value="1"/>
</dbReference>
<proteinExistence type="predicted"/>
<dbReference type="InterPro" id="IPR000160">
    <property type="entry name" value="GGDEF_dom"/>
</dbReference>
<dbReference type="Pfam" id="PF00990">
    <property type="entry name" value="GGDEF"/>
    <property type="match status" value="1"/>
</dbReference>
<dbReference type="SUPFAM" id="SSF55073">
    <property type="entry name" value="Nucleotide cyclase"/>
    <property type="match status" value="1"/>
</dbReference>
<dbReference type="PROSITE" id="PS50887">
    <property type="entry name" value="GGDEF"/>
    <property type="match status" value="1"/>
</dbReference>
<reference evidence="3" key="1">
    <citation type="submission" date="2020-05" db="EMBL/GenBank/DDBJ databases">
        <authorList>
            <person name="Chiriac C."/>
            <person name="Salcher M."/>
            <person name="Ghai R."/>
            <person name="Kavagutti S V."/>
        </authorList>
    </citation>
    <scope>NUCLEOTIDE SEQUENCE</scope>
</reference>
<dbReference type="InterPro" id="IPR029787">
    <property type="entry name" value="Nucleotide_cyclase"/>
</dbReference>
<keyword evidence="1" id="KW-0812">Transmembrane</keyword>
<evidence type="ECO:0000313" key="3">
    <source>
        <dbReference type="EMBL" id="CAB4681113.1"/>
    </source>
</evidence>
<dbReference type="InterPro" id="IPR052163">
    <property type="entry name" value="DGC-Regulatory_Protein"/>
</dbReference>
<feature type="transmembrane region" description="Helical" evidence="1">
    <location>
        <begin position="62"/>
        <end position="84"/>
    </location>
</feature>
<protein>
    <submittedName>
        <fullName evidence="3">Unannotated protein</fullName>
    </submittedName>
</protein>
<organism evidence="3">
    <name type="scientific">freshwater metagenome</name>
    <dbReference type="NCBI Taxonomy" id="449393"/>
    <lineage>
        <taxon>unclassified sequences</taxon>
        <taxon>metagenomes</taxon>
        <taxon>ecological metagenomes</taxon>
    </lineage>
</organism>
<dbReference type="SMART" id="SM00267">
    <property type="entry name" value="GGDEF"/>
    <property type="match status" value="1"/>
</dbReference>
<feature type="transmembrane region" description="Helical" evidence="1">
    <location>
        <begin position="185"/>
        <end position="205"/>
    </location>
</feature>
<dbReference type="EMBL" id="CAFABF010000033">
    <property type="protein sequence ID" value="CAB4828449.1"/>
    <property type="molecule type" value="Genomic_DNA"/>
</dbReference>
<feature type="domain" description="GGDEF" evidence="2">
    <location>
        <begin position="331"/>
        <end position="455"/>
    </location>
</feature>
<dbReference type="PANTHER" id="PTHR46663">
    <property type="entry name" value="DIGUANYLATE CYCLASE DGCT-RELATED"/>
    <property type="match status" value="1"/>
</dbReference>
<feature type="transmembrane region" description="Helical" evidence="1">
    <location>
        <begin position="156"/>
        <end position="178"/>
    </location>
</feature>
<dbReference type="CDD" id="cd01949">
    <property type="entry name" value="GGDEF"/>
    <property type="match status" value="1"/>
</dbReference>
<feature type="transmembrane region" description="Helical" evidence="1">
    <location>
        <begin position="270"/>
        <end position="288"/>
    </location>
</feature>
<feature type="transmembrane region" description="Helical" evidence="1">
    <location>
        <begin position="123"/>
        <end position="144"/>
    </location>
</feature>